<dbReference type="EMBL" id="OX596091">
    <property type="protein sequence ID" value="CAN0549585.1"/>
    <property type="molecule type" value="Genomic_DNA"/>
</dbReference>
<reference evidence="1" key="1">
    <citation type="submission" date="2023-05" db="EMBL/GenBank/DDBJ databases">
        <authorList>
            <consortium name="ELIXIR-Norway"/>
        </authorList>
    </citation>
    <scope>NUCLEOTIDE SEQUENCE</scope>
</reference>
<reference evidence="1" key="2">
    <citation type="submission" date="2025-03" db="EMBL/GenBank/DDBJ databases">
        <authorList>
            <consortium name="ELIXIR-Norway"/>
            <consortium name="Elixir Norway"/>
        </authorList>
    </citation>
    <scope>NUCLEOTIDE SEQUENCE</scope>
</reference>
<sequence>MWWKLKAKETQQSRSDKKPCVLETGTTKTNLAESSCSSVSDSRRSLVKQSRYQDTTPGFTTHESSRGRKQKRTLSTPVSPWEISDTYSELQALWPGGQLCTSSLMAAEGPNLASQIQKQRSKCGLDWGVHLKSGQQN</sequence>
<name>A0AC60A260_RANTA</name>
<evidence type="ECO:0000313" key="1">
    <source>
        <dbReference type="EMBL" id="CAN0549585.1"/>
    </source>
</evidence>
<evidence type="ECO:0000313" key="2">
    <source>
        <dbReference type="Proteomes" id="UP001162501"/>
    </source>
</evidence>
<protein>
    <submittedName>
        <fullName evidence="1">Uncharacterized protein</fullName>
    </submittedName>
</protein>
<organism evidence="1 2">
    <name type="scientific">Rangifer tarandus platyrhynchus</name>
    <name type="common">Svalbard reindeer</name>
    <dbReference type="NCBI Taxonomy" id="3082113"/>
    <lineage>
        <taxon>Eukaryota</taxon>
        <taxon>Metazoa</taxon>
        <taxon>Chordata</taxon>
        <taxon>Craniata</taxon>
        <taxon>Vertebrata</taxon>
        <taxon>Euteleostomi</taxon>
        <taxon>Mammalia</taxon>
        <taxon>Eutheria</taxon>
        <taxon>Laurasiatheria</taxon>
        <taxon>Artiodactyla</taxon>
        <taxon>Ruminantia</taxon>
        <taxon>Pecora</taxon>
        <taxon>Cervidae</taxon>
        <taxon>Odocoileinae</taxon>
        <taxon>Rangifer</taxon>
    </lineage>
</organism>
<gene>
    <name evidence="1" type="ORF">MRATA1EN22A_LOCUS25989</name>
</gene>
<accession>A0AC60A260</accession>
<proteinExistence type="predicted"/>
<dbReference type="Proteomes" id="UP001162501">
    <property type="component" value="Chromosome 7"/>
</dbReference>